<reference evidence="1 2" key="1">
    <citation type="submission" date="2018-04" db="EMBL/GenBank/DDBJ databases">
        <title>Genomic Encyclopedia of Archaeal and Bacterial Type Strains, Phase II (KMG-II): from individual species to whole genera.</title>
        <authorList>
            <person name="Goeker M."/>
        </authorList>
    </citation>
    <scope>NUCLEOTIDE SEQUENCE [LARGE SCALE GENOMIC DNA]</scope>
    <source>
        <strain evidence="1 2">DSM 29955</strain>
    </source>
</reference>
<gene>
    <name evidence="1" type="ORF">C8N45_103287</name>
</gene>
<dbReference type="OrthoDB" id="7277848at2"/>
<sequence length="206" mass="22717">MGVNYAGRIRHKTNVYPGQHPELIEPEIWDALQDQLTGRSVCERLAKERGKARGGRKQVSLLIGKLFDETGDRLTPSHAKSSKGHRLRYYVSNRLIRSKGPKDPPGWRLPGSELEILVATLLRKHLSAPAVTANIVSNSTTKETAAVVEMLVEITGSGSVEQTEKSSHLLLLCHRIQIQPGQIKISMCANSLAELLDVAPERVSDE</sequence>
<dbReference type="RefSeq" id="WP_133175963.1">
    <property type="nucleotide sequence ID" value="NZ_QBUD01000003.1"/>
</dbReference>
<name>A0A2T6KKD2_9RHOB</name>
<proteinExistence type="predicted"/>
<keyword evidence="2" id="KW-1185">Reference proteome</keyword>
<comment type="caution">
    <text evidence="1">The sequence shown here is derived from an EMBL/GenBank/DDBJ whole genome shotgun (WGS) entry which is preliminary data.</text>
</comment>
<organism evidence="1 2">
    <name type="scientific">Yoonia sediminilitoris</name>
    <dbReference type="NCBI Taxonomy" id="1286148"/>
    <lineage>
        <taxon>Bacteria</taxon>
        <taxon>Pseudomonadati</taxon>
        <taxon>Pseudomonadota</taxon>
        <taxon>Alphaproteobacteria</taxon>
        <taxon>Rhodobacterales</taxon>
        <taxon>Paracoccaceae</taxon>
        <taxon>Yoonia</taxon>
    </lineage>
</organism>
<protein>
    <recommendedName>
        <fullName evidence="3">Recombinase</fullName>
    </recommendedName>
</protein>
<dbReference type="AlphaFoldDB" id="A0A2T6KKD2"/>
<accession>A0A2T6KKD2</accession>
<dbReference type="EMBL" id="QBUD01000003">
    <property type="protein sequence ID" value="PUB16430.1"/>
    <property type="molecule type" value="Genomic_DNA"/>
</dbReference>
<dbReference type="Proteomes" id="UP000244523">
    <property type="component" value="Unassembled WGS sequence"/>
</dbReference>
<evidence type="ECO:0000313" key="1">
    <source>
        <dbReference type="EMBL" id="PUB16430.1"/>
    </source>
</evidence>
<evidence type="ECO:0008006" key="3">
    <source>
        <dbReference type="Google" id="ProtNLM"/>
    </source>
</evidence>
<evidence type="ECO:0000313" key="2">
    <source>
        <dbReference type="Proteomes" id="UP000244523"/>
    </source>
</evidence>